<dbReference type="OrthoDB" id="212207at2157"/>
<proteinExistence type="predicted"/>
<evidence type="ECO:0000313" key="2">
    <source>
        <dbReference type="EMBL" id="QLG61817.1"/>
    </source>
</evidence>
<dbReference type="InterPro" id="IPR046782">
    <property type="entry name" value="HEWD"/>
</dbReference>
<protein>
    <recommendedName>
        <fullName evidence="1">HEWD domain-containing protein</fullName>
    </recommendedName>
</protein>
<organism evidence="2 3">
    <name type="scientific">Halorarum salinum</name>
    <dbReference type="NCBI Taxonomy" id="2743089"/>
    <lineage>
        <taxon>Archaea</taxon>
        <taxon>Methanobacteriati</taxon>
        <taxon>Methanobacteriota</taxon>
        <taxon>Stenosarchaea group</taxon>
        <taxon>Halobacteria</taxon>
        <taxon>Halobacteriales</taxon>
        <taxon>Haloferacaceae</taxon>
        <taxon>Halorarum</taxon>
    </lineage>
</organism>
<dbReference type="EMBL" id="CP058579">
    <property type="protein sequence ID" value="QLG61817.1"/>
    <property type="molecule type" value="Genomic_DNA"/>
</dbReference>
<dbReference type="AlphaFoldDB" id="A0A7D5Q9P7"/>
<keyword evidence="3" id="KW-1185">Reference proteome</keyword>
<sequence length="58" mass="6721">MPVQIRRPDRRECERCGRVERWNEAADAWRVDGGGGDVFCIHEWDINGAFLPFEGTED</sequence>
<gene>
    <name evidence="2" type="ORF">HUG12_08795</name>
</gene>
<dbReference type="KEGG" id="halu:HUG12_08795"/>
<dbReference type="GeneID" id="56037552"/>
<dbReference type="Proteomes" id="UP000509626">
    <property type="component" value="Chromosome"/>
</dbReference>
<accession>A0A7D5Q9P7</accession>
<dbReference type="Pfam" id="PF20576">
    <property type="entry name" value="HEWD"/>
    <property type="match status" value="1"/>
</dbReference>
<reference evidence="2 3" key="1">
    <citation type="submission" date="2020-06" db="EMBL/GenBank/DDBJ databases">
        <title>NJ-3-1, isolated from saline soil.</title>
        <authorList>
            <person name="Cui H.L."/>
            <person name="Shi X."/>
        </authorList>
    </citation>
    <scope>NUCLEOTIDE SEQUENCE [LARGE SCALE GENOMIC DNA]</scope>
    <source>
        <strain evidence="2 3">NJ-3-1</strain>
    </source>
</reference>
<evidence type="ECO:0000259" key="1">
    <source>
        <dbReference type="Pfam" id="PF20576"/>
    </source>
</evidence>
<evidence type="ECO:0000313" key="3">
    <source>
        <dbReference type="Proteomes" id="UP000509626"/>
    </source>
</evidence>
<feature type="domain" description="HEWD" evidence="1">
    <location>
        <begin position="1"/>
        <end position="55"/>
    </location>
</feature>
<name>A0A7D5Q9P7_9EURY</name>
<dbReference type="RefSeq" id="WP_179268402.1">
    <property type="nucleotide sequence ID" value="NZ_CP058579.1"/>
</dbReference>